<evidence type="ECO:0000313" key="6">
    <source>
        <dbReference type="EMBL" id="GAA0856945.1"/>
    </source>
</evidence>
<comment type="similarity">
    <text evidence="2">Belongs to the asparagine synthetase family.</text>
</comment>
<comment type="pathway">
    <text evidence="1">Amino-acid biosynthesis; L-asparagine biosynthesis; L-asparagine from L-aspartate (L-Gln route): step 1/1.</text>
</comment>
<dbReference type="SUPFAM" id="SSF56235">
    <property type="entry name" value="N-terminal nucleophile aminohydrolases (Ntn hydrolases)"/>
    <property type="match status" value="1"/>
</dbReference>
<dbReference type="PIRSF" id="PIRSF001589">
    <property type="entry name" value="Asn_synthetase_glu-h"/>
    <property type="match status" value="1"/>
</dbReference>
<evidence type="ECO:0000256" key="2">
    <source>
        <dbReference type="ARBA" id="ARBA00005752"/>
    </source>
</evidence>
<dbReference type="EC" id="6.3.5.4" evidence="3"/>
<dbReference type="PANTHER" id="PTHR43284:SF1">
    <property type="entry name" value="ASPARAGINE SYNTHETASE"/>
    <property type="match status" value="1"/>
</dbReference>
<dbReference type="Gene3D" id="3.40.50.620">
    <property type="entry name" value="HUPs"/>
    <property type="match status" value="1"/>
</dbReference>
<protein>
    <recommendedName>
        <fullName evidence="3">asparagine synthase (glutamine-hydrolyzing)</fullName>
        <ecNumber evidence="3">6.3.5.4</ecNumber>
    </recommendedName>
</protein>
<comment type="catalytic activity">
    <reaction evidence="4">
        <text>L-aspartate + L-glutamine + ATP + H2O = L-asparagine + L-glutamate + AMP + diphosphate + H(+)</text>
        <dbReference type="Rhea" id="RHEA:12228"/>
        <dbReference type="ChEBI" id="CHEBI:15377"/>
        <dbReference type="ChEBI" id="CHEBI:15378"/>
        <dbReference type="ChEBI" id="CHEBI:29985"/>
        <dbReference type="ChEBI" id="CHEBI:29991"/>
        <dbReference type="ChEBI" id="CHEBI:30616"/>
        <dbReference type="ChEBI" id="CHEBI:33019"/>
        <dbReference type="ChEBI" id="CHEBI:58048"/>
        <dbReference type="ChEBI" id="CHEBI:58359"/>
        <dbReference type="ChEBI" id="CHEBI:456215"/>
        <dbReference type="EC" id="6.3.5.4"/>
    </reaction>
</comment>
<sequence length="576" mass="64247">MDSQWHRVNGSNGLDIIVDINDKTDNYSDKNGAVVIQGYVLIDNQPATAEQVLKTYMQIGSVSGLYATLSGQFWILLKPASSPPIVFGDHIGSQPCYYFNSDTQLIVSSSLKSIKARSDMELTVSKQALYNYIYFHCIPAPTTVYEEVFKLEPGKAVSFAGSTKTTSLLYSPEFAIKLENQQQAQQQSLDTIEQAVKSHAKGNVGAFLSGGLDSSTVAGMLAKTQNEQAKTFSIGFEVPGYDETEYAVLTAKHFNTDHEVLYLKPEEAAAEFVNVAQYFDEPFGNSSAMAAYFCAKFAKQHGVDVLLAGDGGDELFAGNERYAKQKVFEKYYCLPSWLGNTVNVFFNNPITRALPGFKKVASYLNQARVKLPARLQTHNFVNQLGVENIFHADLLSDVNPSLPEQQLKQRFDECKSDHPVDGMLFLDWKFTLADNDLVKVGKMCELAGVEVRYPLLDKNIVDFSCTVPADVKLPGGELRDFYKKSCKGFLADETLNKSKHGFGLPFGVWMKENQTLKDLTITTLNQFKQRNIVKESLIDQARNAHESVHTGYYGELIWIMVVLELWLQKEAPGFRA</sequence>
<organism evidence="6 7">
    <name type="scientific">Aliiglaciecola litoralis</name>
    <dbReference type="NCBI Taxonomy" id="582857"/>
    <lineage>
        <taxon>Bacteria</taxon>
        <taxon>Pseudomonadati</taxon>
        <taxon>Pseudomonadota</taxon>
        <taxon>Gammaproteobacteria</taxon>
        <taxon>Alteromonadales</taxon>
        <taxon>Alteromonadaceae</taxon>
        <taxon>Aliiglaciecola</taxon>
    </lineage>
</organism>
<dbReference type="SUPFAM" id="SSF52402">
    <property type="entry name" value="Adenine nucleotide alpha hydrolases-like"/>
    <property type="match status" value="1"/>
</dbReference>
<dbReference type="RefSeq" id="WP_343859607.1">
    <property type="nucleotide sequence ID" value="NZ_BAAAFD010000005.1"/>
</dbReference>
<dbReference type="Proteomes" id="UP001500359">
    <property type="component" value="Unassembled WGS sequence"/>
</dbReference>
<keyword evidence="7" id="KW-1185">Reference proteome</keyword>
<dbReference type="Pfam" id="PF00733">
    <property type="entry name" value="Asn_synthase"/>
    <property type="match status" value="1"/>
</dbReference>
<evidence type="ECO:0000259" key="5">
    <source>
        <dbReference type="Pfam" id="PF00733"/>
    </source>
</evidence>
<reference evidence="6 7" key="1">
    <citation type="journal article" date="2019" name="Int. J. Syst. Evol. Microbiol.">
        <title>The Global Catalogue of Microorganisms (GCM) 10K type strain sequencing project: providing services to taxonomists for standard genome sequencing and annotation.</title>
        <authorList>
            <consortium name="The Broad Institute Genomics Platform"/>
            <consortium name="The Broad Institute Genome Sequencing Center for Infectious Disease"/>
            <person name="Wu L."/>
            <person name="Ma J."/>
        </authorList>
    </citation>
    <scope>NUCLEOTIDE SEQUENCE [LARGE SCALE GENOMIC DNA]</scope>
    <source>
        <strain evidence="6 7">JCM 15896</strain>
    </source>
</reference>
<evidence type="ECO:0000313" key="7">
    <source>
        <dbReference type="Proteomes" id="UP001500359"/>
    </source>
</evidence>
<feature type="domain" description="Asparagine synthetase" evidence="5">
    <location>
        <begin position="190"/>
        <end position="568"/>
    </location>
</feature>
<comment type="caution">
    <text evidence="6">The sequence shown here is derived from an EMBL/GenBank/DDBJ whole genome shotgun (WGS) entry which is preliminary data.</text>
</comment>
<dbReference type="InterPro" id="IPR014729">
    <property type="entry name" value="Rossmann-like_a/b/a_fold"/>
</dbReference>
<dbReference type="InterPro" id="IPR029055">
    <property type="entry name" value="Ntn_hydrolases_N"/>
</dbReference>
<evidence type="ECO:0000256" key="1">
    <source>
        <dbReference type="ARBA" id="ARBA00005187"/>
    </source>
</evidence>
<dbReference type="InterPro" id="IPR006426">
    <property type="entry name" value="Asn_synth_AEB"/>
</dbReference>
<dbReference type="CDD" id="cd01991">
    <property type="entry name" value="Asn_synthase_B_C"/>
    <property type="match status" value="1"/>
</dbReference>
<dbReference type="EMBL" id="BAAAFD010000005">
    <property type="protein sequence ID" value="GAA0856945.1"/>
    <property type="molecule type" value="Genomic_DNA"/>
</dbReference>
<dbReference type="InterPro" id="IPR001962">
    <property type="entry name" value="Asn_synthase"/>
</dbReference>
<evidence type="ECO:0000256" key="3">
    <source>
        <dbReference type="ARBA" id="ARBA00012737"/>
    </source>
</evidence>
<dbReference type="PANTHER" id="PTHR43284">
    <property type="entry name" value="ASPARAGINE SYNTHETASE (GLUTAMINE-HYDROLYZING)"/>
    <property type="match status" value="1"/>
</dbReference>
<proteinExistence type="inferred from homology"/>
<name>A0ABN1LJZ7_9ALTE</name>
<gene>
    <name evidence="6" type="primary">asnB_3</name>
    <name evidence="6" type="ORF">GCM10009114_20770</name>
</gene>
<dbReference type="InterPro" id="IPR051786">
    <property type="entry name" value="ASN_synthetase/amidase"/>
</dbReference>
<evidence type="ECO:0000256" key="4">
    <source>
        <dbReference type="ARBA" id="ARBA00048741"/>
    </source>
</evidence>
<dbReference type="Gene3D" id="3.60.20.10">
    <property type="entry name" value="Glutamine Phosphoribosylpyrophosphate, subunit 1, domain 1"/>
    <property type="match status" value="1"/>
</dbReference>
<accession>A0ABN1LJZ7</accession>